<dbReference type="GO" id="GO:0046872">
    <property type="term" value="F:metal ion binding"/>
    <property type="evidence" value="ECO:0007669"/>
    <property type="project" value="UniProtKB-KW"/>
</dbReference>
<dbReference type="InterPro" id="IPR024079">
    <property type="entry name" value="MetalloPept_cat_dom_sf"/>
</dbReference>
<protein>
    <recommendedName>
        <fullName evidence="11">Peptidase M43 pregnancy-associated plasma-A domain-containing protein</fullName>
    </recommendedName>
</protein>
<comment type="function">
    <text evidence="1">Secreted metalloproteinase that allows assimilation of proteinaceous substrates.</text>
</comment>
<keyword evidence="3" id="KW-0645">Protease</keyword>
<feature type="signal peptide" evidence="10">
    <location>
        <begin position="1"/>
        <end position="17"/>
    </location>
</feature>
<dbReference type="PANTHER" id="PTHR47466">
    <property type="match status" value="1"/>
</dbReference>
<feature type="domain" description="Peptidase M43 pregnancy-associated plasma-A" evidence="11">
    <location>
        <begin position="193"/>
        <end position="277"/>
    </location>
</feature>
<keyword evidence="6" id="KW-0378">Hydrolase</keyword>
<comment type="caution">
    <text evidence="12">The sequence shown here is derived from an EMBL/GenBank/DDBJ whole genome shotgun (WGS) entry which is preliminary data.</text>
</comment>
<dbReference type="Pfam" id="PF05572">
    <property type="entry name" value="Peptidase_M43"/>
    <property type="match status" value="1"/>
</dbReference>
<gene>
    <name evidence="12" type="ORF">QQS21_000362</name>
</gene>
<comment type="similarity">
    <text evidence="2">Belongs to the peptidase M43B family.</text>
</comment>
<evidence type="ECO:0000313" key="13">
    <source>
        <dbReference type="Proteomes" id="UP001251528"/>
    </source>
</evidence>
<dbReference type="CDD" id="cd04275">
    <property type="entry name" value="ZnMc_pappalysin_like"/>
    <property type="match status" value="1"/>
</dbReference>
<dbReference type="GO" id="GO:0008237">
    <property type="term" value="F:metallopeptidase activity"/>
    <property type="evidence" value="ECO:0007669"/>
    <property type="project" value="UniProtKB-KW"/>
</dbReference>
<dbReference type="PANTHER" id="PTHR47466:SF1">
    <property type="entry name" value="METALLOPROTEASE MEP1 (AFU_ORTHOLOGUE AFUA_1G07730)-RELATED"/>
    <property type="match status" value="1"/>
</dbReference>
<dbReference type="GO" id="GO:0006508">
    <property type="term" value="P:proteolysis"/>
    <property type="evidence" value="ECO:0007669"/>
    <property type="project" value="UniProtKB-KW"/>
</dbReference>
<dbReference type="InterPro" id="IPR008754">
    <property type="entry name" value="Peptidase_M43"/>
</dbReference>
<evidence type="ECO:0000256" key="10">
    <source>
        <dbReference type="SAM" id="SignalP"/>
    </source>
</evidence>
<evidence type="ECO:0000256" key="7">
    <source>
        <dbReference type="ARBA" id="ARBA00022833"/>
    </source>
</evidence>
<dbReference type="Gene3D" id="3.40.390.10">
    <property type="entry name" value="Collagenase (Catalytic Domain)"/>
    <property type="match status" value="1"/>
</dbReference>
<reference evidence="12" key="1">
    <citation type="submission" date="2023-06" db="EMBL/GenBank/DDBJ databases">
        <title>Conoideocrella luteorostrata (Hypocreales: Clavicipitaceae), a potential biocontrol fungus for elongate hemlock scale in United States Christmas tree production areas.</title>
        <authorList>
            <person name="Barrett H."/>
            <person name="Lovett B."/>
            <person name="Macias A.M."/>
            <person name="Stajich J.E."/>
            <person name="Kasson M.T."/>
        </authorList>
    </citation>
    <scope>NUCLEOTIDE SEQUENCE</scope>
    <source>
        <strain evidence="12">ARSEF 14590</strain>
    </source>
</reference>
<keyword evidence="13" id="KW-1185">Reference proteome</keyword>
<dbReference type="EMBL" id="JASWJB010000003">
    <property type="protein sequence ID" value="KAK2616750.1"/>
    <property type="molecule type" value="Genomic_DNA"/>
</dbReference>
<evidence type="ECO:0000256" key="4">
    <source>
        <dbReference type="ARBA" id="ARBA00022723"/>
    </source>
</evidence>
<evidence type="ECO:0000256" key="9">
    <source>
        <dbReference type="ARBA" id="ARBA00023157"/>
    </source>
</evidence>
<dbReference type="AlphaFoldDB" id="A0AAJ0CZZ3"/>
<dbReference type="SUPFAM" id="SSF55486">
    <property type="entry name" value="Metalloproteases ('zincins'), catalytic domain"/>
    <property type="match status" value="1"/>
</dbReference>
<evidence type="ECO:0000259" key="11">
    <source>
        <dbReference type="Pfam" id="PF05572"/>
    </source>
</evidence>
<proteinExistence type="inferred from homology"/>
<organism evidence="12 13">
    <name type="scientific">Conoideocrella luteorostrata</name>
    <dbReference type="NCBI Taxonomy" id="1105319"/>
    <lineage>
        <taxon>Eukaryota</taxon>
        <taxon>Fungi</taxon>
        <taxon>Dikarya</taxon>
        <taxon>Ascomycota</taxon>
        <taxon>Pezizomycotina</taxon>
        <taxon>Sordariomycetes</taxon>
        <taxon>Hypocreomycetidae</taxon>
        <taxon>Hypocreales</taxon>
        <taxon>Clavicipitaceae</taxon>
        <taxon>Conoideocrella</taxon>
    </lineage>
</organism>
<keyword evidence="4" id="KW-0479">Metal-binding</keyword>
<keyword evidence="7" id="KW-0862">Zinc</keyword>
<evidence type="ECO:0000256" key="6">
    <source>
        <dbReference type="ARBA" id="ARBA00022801"/>
    </source>
</evidence>
<name>A0AAJ0CZZ3_9HYPO</name>
<accession>A0AAJ0CZZ3</accession>
<evidence type="ECO:0000313" key="12">
    <source>
        <dbReference type="EMBL" id="KAK2616750.1"/>
    </source>
</evidence>
<sequence length="286" mass="30935">MSLKAIILSGLAASAMGATAGGRPMMFGCGTGRPTKDFVRTSREMRLQEADLTARGQIARAEINVNTYVHVVARDYTVGGGYITADTVKKQIQVLNDNYAPSGISFSHKNTTWTVNPVWSNDTDETAMKEALRQGKYKDLNLYFLKDLDGPPGTLGYCHFPSRVNVSSTDYMIDGCSLNVGTVPGGPISGFNLGRTATHEVGHWFGLLHTFDGEQCGGVGDHVDDTPAQASASQGCPIGRDSCPGQPGLDPIHNFMDYSSDACYEQFTAGQTNRMKSLWNEYRANV</sequence>
<evidence type="ECO:0000256" key="3">
    <source>
        <dbReference type="ARBA" id="ARBA00022670"/>
    </source>
</evidence>
<evidence type="ECO:0000256" key="1">
    <source>
        <dbReference type="ARBA" id="ARBA00003174"/>
    </source>
</evidence>
<keyword evidence="9" id="KW-1015">Disulfide bond</keyword>
<feature type="chain" id="PRO_5042547458" description="Peptidase M43 pregnancy-associated plasma-A domain-containing protein" evidence="10">
    <location>
        <begin position="18"/>
        <end position="286"/>
    </location>
</feature>
<evidence type="ECO:0000256" key="5">
    <source>
        <dbReference type="ARBA" id="ARBA00022729"/>
    </source>
</evidence>
<evidence type="ECO:0000256" key="8">
    <source>
        <dbReference type="ARBA" id="ARBA00023049"/>
    </source>
</evidence>
<evidence type="ECO:0000256" key="2">
    <source>
        <dbReference type="ARBA" id="ARBA00008721"/>
    </source>
</evidence>
<dbReference type="Proteomes" id="UP001251528">
    <property type="component" value="Unassembled WGS sequence"/>
</dbReference>
<keyword evidence="5 10" id="KW-0732">Signal</keyword>
<keyword evidence="8" id="KW-0482">Metalloprotease</keyword>